<feature type="transmembrane region" description="Helical" evidence="5">
    <location>
        <begin position="263"/>
        <end position="284"/>
    </location>
</feature>
<evidence type="ECO:0000256" key="2">
    <source>
        <dbReference type="ARBA" id="ARBA00022692"/>
    </source>
</evidence>
<comment type="caution">
    <text evidence="7">The sequence shown here is derived from an EMBL/GenBank/DDBJ whole genome shotgun (WGS) entry which is preliminary data.</text>
</comment>
<comment type="subcellular location">
    <subcellularLocation>
        <location evidence="1">Membrane</location>
        <topology evidence="1">Multi-pass membrane protein</topology>
    </subcellularLocation>
</comment>
<dbReference type="GO" id="GO:0140359">
    <property type="term" value="F:ABC-type transporter activity"/>
    <property type="evidence" value="ECO:0007669"/>
    <property type="project" value="InterPro"/>
</dbReference>
<name>A0A917E0J9_9BACL</name>
<feature type="transmembrane region" description="Helical" evidence="5">
    <location>
        <begin position="189"/>
        <end position="213"/>
    </location>
</feature>
<feature type="transmembrane region" description="Helical" evidence="5">
    <location>
        <begin position="296"/>
        <end position="316"/>
    </location>
</feature>
<dbReference type="PANTHER" id="PTHR43077:SF5">
    <property type="entry name" value="PHAGE INFECTION PROTEIN"/>
    <property type="match status" value="1"/>
</dbReference>
<feature type="transmembrane region" description="Helical" evidence="5">
    <location>
        <begin position="345"/>
        <end position="363"/>
    </location>
</feature>
<evidence type="ECO:0000256" key="5">
    <source>
        <dbReference type="SAM" id="Phobius"/>
    </source>
</evidence>
<proteinExistence type="predicted"/>
<protein>
    <recommendedName>
        <fullName evidence="6">ABC-2 type transporter transmembrane domain-containing protein</fullName>
    </recommendedName>
</protein>
<organism evidence="7 8">
    <name type="scientific">Paenibacillus nasutitermitis</name>
    <dbReference type="NCBI Taxonomy" id="1652958"/>
    <lineage>
        <taxon>Bacteria</taxon>
        <taxon>Bacillati</taxon>
        <taxon>Bacillota</taxon>
        <taxon>Bacilli</taxon>
        <taxon>Bacillales</taxon>
        <taxon>Paenibacillaceae</taxon>
        <taxon>Paenibacillus</taxon>
    </lineage>
</organism>
<reference evidence="7" key="2">
    <citation type="submission" date="2020-09" db="EMBL/GenBank/DDBJ databases">
        <authorList>
            <person name="Sun Q."/>
            <person name="Zhou Y."/>
        </authorList>
    </citation>
    <scope>NUCLEOTIDE SEQUENCE</scope>
    <source>
        <strain evidence="7">CGMCC 1.15178</strain>
    </source>
</reference>
<evidence type="ECO:0000259" key="6">
    <source>
        <dbReference type="Pfam" id="PF12698"/>
    </source>
</evidence>
<dbReference type="Gene3D" id="3.40.1710.10">
    <property type="entry name" value="abc type-2 transporter like domain"/>
    <property type="match status" value="1"/>
</dbReference>
<gene>
    <name evidence="7" type="ORF">GCM10010911_55080</name>
</gene>
<feature type="transmembrane region" description="Helical" evidence="5">
    <location>
        <begin position="12"/>
        <end position="35"/>
    </location>
</feature>
<dbReference type="InterPro" id="IPR013525">
    <property type="entry name" value="ABC2_TM"/>
</dbReference>
<evidence type="ECO:0000256" key="4">
    <source>
        <dbReference type="ARBA" id="ARBA00023136"/>
    </source>
</evidence>
<accession>A0A917E0J9</accession>
<sequence>MKSFLAHKGIISGIFMIVFYQVIMIGIFMSGYSAIPRNIPDISVAIVNDDQQQGMEIAKQIQKELPFHVITGQSLEDARQQLEDRSIHFIMHIPADFTQKLSSQGEQVKLDFYLNQSNPAATNSTVQSVADQITAKISAQVQSQSIQGILQTMQVPKDQSEQMAEGVMTKVAPDMIISNPQPDGMHNQMAPMFLTMATYVGAMIYSMMAVGALNQLKGKLGKWKAFFALQGVHVLLALIAPLVGLTIYFAIHGYGGEVFVKMWLVHALELFAAIQFTSVFCLLLGQGGMLLNLPLLLAQTISSGAVLPQVMMPGFFKGLSHISVMYYTVQLDYNLLFGGGRTAELLLGLGLVGAAALILNVVIHQFKGASKSAPQPLFM</sequence>
<evidence type="ECO:0000256" key="1">
    <source>
        <dbReference type="ARBA" id="ARBA00004141"/>
    </source>
</evidence>
<reference evidence="7" key="1">
    <citation type="journal article" date="2014" name="Int. J. Syst. Evol. Microbiol.">
        <title>Complete genome sequence of Corynebacterium casei LMG S-19264T (=DSM 44701T), isolated from a smear-ripened cheese.</title>
        <authorList>
            <consortium name="US DOE Joint Genome Institute (JGI-PGF)"/>
            <person name="Walter F."/>
            <person name="Albersmeier A."/>
            <person name="Kalinowski J."/>
            <person name="Ruckert C."/>
        </authorList>
    </citation>
    <scope>NUCLEOTIDE SEQUENCE</scope>
    <source>
        <strain evidence="7">CGMCC 1.15178</strain>
    </source>
</reference>
<keyword evidence="8" id="KW-1185">Reference proteome</keyword>
<keyword evidence="3 5" id="KW-1133">Transmembrane helix</keyword>
<evidence type="ECO:0000313" key="8">
    <source>
        <dbReference type="Proteomes" id="UP000612456"/>
    </source>
</evidence>
<dbReference type="InterPro" id="IPR051328">
    <property type="entry name" value="T7SS_ABC-Transporter"/>
</dbReference>
<dbReference type="RefSeq" id="WP_188997072.1">
    <property type="nucleotide sequence ID" value="NZ_BMHP01000004.1"/>
</dbReference>
<feature type="transmembrane region" description="Helical" evidence="5">
    <location>
        <begin position="225"/>
        <end position="251"/>
    </location>
</feature>
<dbReference type="Pfam" id="PF12698">
    <property type="entry name" value="ABC2_membrane_3"/>
    <property type="match status" value="1"/>
</dbReference>
<keyword evidence="4 5" id="KW-0472">Membrane</keyword>
<dbReference type="Proteomes" id="UP000612456">
    <property type="component" value="Unassembled WGS sequence"/>
</dbReference>
<dbReference type="AlphaFoldDB" id="A0A917E0J9"/>
<feature type="domain" description="ABC-2 type transporter transmembrane" evidence="6">
    <location>
        <begin position="12"/>
        <end position="359"/>
    </location>
</feature>
<dbReference type="GO" id="GO:0016020">
    <property type="term" value="C:membrane"/>
    <property type="evidence" value="ECO:0007669"/>
    <property type="project" value="UniProtKB-SubCell"/>
</dbReference>
<keyword evidence="2 5" id="KW-0812">Transmembrane</keyword>
<dbReference type="EMBL" id="BMHP01000004">
    <property type="protein sequence ID" value="GGD89457.1"/>
    <property type="molecule type" value="Genomic_DNA"/>
</dbReference>
<evidence type="ECO:0000256" key="3">
    <source>
        <dbReference type="ARBA" id="ARBA00022989"/>
    </source>
</evidence>
<dbReference type="PANTHER" id="PTHR43077">
    <property type="entry name" value="TRANSPORT PERMEASE YVFS-RELATED"/>
    <property type="match status" value="1"/>
</dbReference>
<evidence type="ECO:0000313" key="7">
    <source>
        <dbReference type="EMBL" id="GGD89457.1"/>
    </source>
</evidence>